<dbReference type="EMBL" id="JADOEL010000015">
    <property type="protein sequence ID" value="MBF8179088.1"/>
    <property type="molecule type" value="Genomic_DNA"/>
</dbReference>
<dbReference type="Gene3D" id="3.40.50.720">
    <property type="entry name" value="NAD(P)-binding Rossmann-like Domain"/>
    <property type="match status" value="1"/>
</dbReference>
<keyword evidence="2" id="KW-0548">Nucleotidyltransferase</keyword>
<reference evidence="2 3" key="1">
    <citation type="submission" date="2020-11" db="EMBL/GenBank/DDBJ databases">
        <title>WGS of Herminiimonas contaminans strain Marseille-Q4544 isolated from planarians Schmidtea mediterranea.</title>
        <authorList>
            <person name="Kangale L."/>
        </authorList>
    </citation>
    <scope>NUCLEOTIDE SEQUENCE [LARGE SCALE GENOMIC DNA]</scope>
    <source>
        <strain evidence="2 3">Marseille-Q4544</strain>
    </source>
</reference>
<dbReference type="Proteomes" id="UP000657372">
    <property type="component" value="Unassembled WGS sequence"/>
</dbReference>
<evidence type="ECO:0000259" key="1">
    <source>
        <dbReference type="Pfam" id="PF00899"/>
    </source>
</evidence>
<dbReference type="PANTHER" id="PTHR43267">
    <property type="entry name" value="TRNA THREONYLCARBAMOYLADENOSINE DEHYDRATASE"/>
    <property type="match status" value="1"/>
</dbReference>
<accession>A0ABS0EX39</accession>
<protein>
    <submittedName>
        <fullName evidence="2">ThiF family adenylyltransferase</fullName>
    </submittedName>
</protein>
<organism evidence="2 3">
    <name type="scientific">Herminiimonas contaminans</name>
    <dbReference type="NCBI Taxonomy" id="1111140"/>
    <lineage>
        <taxon>Bacteria</taxon>
        <taxon>Pseudomonadati</taxon>
        <taxon>Pseudomonadota</taxon>
        <taxon>Betaproteobacteria</taxon>
        <taxon>Burkholderiales</taxon>
        <taxon>Oxalobacteraceae</taxon>
        <taxon>Herminiimonas</taxon>
    </lineage>
</organism>
<keyword evidence="2" id="KW-0808">Transferase</keyword>
<dbReference type="InterPro" id="IPR000594">
    <property type="entry name" value="ThiF_NAD_FAD-bd"/>
</dbReference>
<dbReference type="Pfam" id="PF00899">
    <property type="entry name" value="ThiF"/>
    <property type="match status" value="1"/>
</dbReference>
<dbReference type="CDD" id="cd01483">
    <property type="entry name" value="E1_enzyme_family"/>
    <property type="match status" value="1"/>
</dbReference>
<dbReference type="PANTHER" id="PTHR43267:SF1">
    <property type="entry name" value="TRNA THREONYLCARBAMOYLADENOSINE DEHYDRATASE"/>
    <property type="match status" value="1"/>
</dbReference>
<dbReference type="InterPro" id="IPR045886">
    <property type="entry name" value="ThiF/MoeB/HesA"/>
</dbReference>
<evidence type="ECO:0000313" key="3">
    <source>
        <dbReference type="Proteomes" id="UP000657372"/>
    </source>
</evidence>
<evidence type="ECO:0000313" key="2">
    <source>
        <dbReference type="EMBL" id="MBF8179088.1"/>
    </source>
</evidence>
<keyword evidence="3" id="KW-1185">Reference proteome</keyword>
<dbReference type="SUPFAM" id="SSF69572">
    <property type="entry name" value="Activating enzymes of the ubiquitin-like proteins"/>
    <property type="match status" value="1"/>
</dbReference>
<dbReference type="GO" id="GO:0016779">
    <property type="term" value="F:nucleotidyltransferase activity"/>
    <property type="evidence" value="ECO:0007669"/>
    <property type="project" value="UniProtKB-KW"/>
</dbReference>
<name>A0ABS0EX39_9BURK</name>
<comment type="caution">
    <text evidence="2">The sequence shown here is derived from an EMBL/GenBank/DDBJ whole genome shotgun (WGS) entry which is preliminary data.</text>
</comment>
<dbReference type="RefSeq" id="WP_195876206.1">
    <property type="nucleotide sequence ID" value="NZ_JADOEL010000015.1"/>
</dbReference>
<feature type="domain" description="THIF-type NAD/FAD binding fold" evidence="1">
    <location>
        <begin position="338"/>
        <end position="547"/>
    </location>
</feature>
<sequence>MANNGDVVSEDVERGVAALCRHLGEEGSRLLRRCEPKGDELASFDFPLPPDYLGVSRTLRISFNNNFPTSGLVFKISPSAWLKWPHVMKDWLCLYGAGNAPVIGTAEQVVADKFARLTALLQLVLPAEAKGKRDAEFNREISTYWDQQIDQAYRTWQQLILLGLPSDAGPLYTVSDQRKRIGNVDERIWVGEDAKELFKHIAKISGASDSVKAPAKAAFFAPLLSIPGVELPKAENLIAWLAPHLQAADARSLTKWESDSENFPVRWILVRLPDTEPPLVKAFVLRSTAMKKNGHFNYGRRAGRTYGRSKTRSGPIVLQAANLHLITPTTLHSRDKNTDQTQLKQKQVVLIGAGTLGAMVATQLARTGITKMTVIDPDELEVANIGRHVLGADDLGRFKVYALKERIERDLPFVNVQAISNYLHLALKDKPTLLDEVDLVIITTADWWSEQYLWHLKANANWSLVHGWAEPHALVGHVLTAQTGQTGDGRQLFDVNGHFKHRFTDWPRNGVEPLPGCGASFIPGGPISITAIATMISDAAISTLTRNPTQPFWFTYVSNPERVTEAGGTYLAEPLPPNCGNLVIKRPWPEEVAQ</sequence>
<dbReference type="InterPro" id="IPR035985">
    <property type="entry name" value="Ubiquitin-activating_enz"/>
</dbReference>
<proteinExistence type="predicted"/>
<gene>
    <name evidence="2" type="ORF">IXC47_15495</name>
</gene>